<feature type="binding site" evidence="10">
    <location>
        <position position="154"/>
    </location>
    <ligand>
        <name>pyridoxal 5'-phosphate</name>
        <dbReference type="ChEBI" id="CHEBI:597326"/>
    </ligand>
</feature>
<protein>
    <recommendedName>
        <fullName evidence="10">Cysteine desulfurase IscS</fullName>
        <ecNumber evidence="10">2.8.1.7</ecNumber>
    </recommendedName>
</protein>
<dbReference type="InterPro" id="IPR015421">
    <property type="entry name" value="PyrdxlP-dep_Trfase_major"/>
</dbReference>
<dbReference type="PIRSF" id="PIRSF005572">
    <property type="entry name" value="NifS"/>
    <property type="match status" value="1"/>
</dbReference>
<dbReference type="EC" id="2.8.1.7" evidence="10"/>
<dbReference type="GO" id="GO:0031071">
    <property type="term" value="F:cysteine desulfurase activity"/>
    <property type="evidence" value="ECO:0007669"/>
    <property type="project" value="UniProtKB-EC"/>
</dbReference>
<dbReference type="InterPro" id="IPR015422">
    <property type="entry name" value="PyrdxlP-dep_Trfase_small"/>
</dbReference>
<dbReference type="NCBIfam" id="TIGR03402">
    <property type="entry name" value="FeS_nifS"/>
    <property type="match status" value="1"/>
</dbReference>
<gene>
    <name evidence="13" type="primary">nifS</name>
    <name evidence="10" type="synonym">iscS</name>
    <name evidence="13" type="ORF">H8717_07335</name>
</gene>
<evidence type="ECO:0000256" key="11">
    <source>
        <dbReference type="RuleBase" id="RU004504"/>
    </source>
</evidence>
<dbReference type="InterPro" id="IPR017772">
    <property type="entry name" value="Cys_deSase_NifS_bac/arc"/>
</dbReference>
<feature type="binding site" evidence="10">
    <location>
        <position position="240"/>
    </location>
    <ligand>
        <name>pyridoxal 5'-phosphate</name>
        <dbReference type="ChEBI" id="CHEBI:597326"/>
    </ligand>
</feature>
<evidence type="ECO:0000256" key="8">
    <source>
        <dbReference type="ARBA" id="ARBA00023014"/>
    </source>
</evidence>
<dbReference type="RefSeq" id="WP_262399757.1">
    <property type="nucleotide sequence ID" value="NZ_JACRTB010000009.1"/>
</dbReference>
<evidence type="ECO:0000256" key="2">
    <source>
        <dbReference type="ARBA" id="ARBA00006490"/>
    </source>
</evidence>
<dbReference type="Proteomes" id="UP000658131">
    <property type="component" value="Unassembled WGS sequence"/>
</dbReference>
<comment type="similarity">
    <text evidence="2 10">Belongs to the class-V pyridoxal-phosphate-dependent aminotransferase family. NifS/IscS subfamily.</text>
</comment>
<dbReference type="Gene3D" id="3.40.640.10">
    <property type="entry name" value="Type I PLP-dependent aspartate aminotransferase-like (Major domain)"/>
    <property type="match status" value="1"/>
</dbReference>
<evidence type="ECO:0000313" key="13">
    <source>
        <dbReference type="EMBL" id="MBC8576216.1"/>
    </source>
</evidence>
<sequence>MEKRFVYADHSATTPISKPVLNAMLPYLTEGYGNPSSIYSKGREAKKALESAREQVAEALHAKPSEIYFTSCGTESDNWAIKGAAAAGARKGKRHLITTNFEHHAVLHTMQMLEKEGFEVTYLPVDSQGLITAAQVREAIRPDTALVSIMYANNEIGTILPIPEIGAVCREARVPFHTDAVQAVGQVAIDVGVQQIDMLSLSGHKLNAPKGVGVLYLRSGLAIDTFMHGGAQERGRRAGTENLASIMGLAAAITIASFQIEERAARRTAMRDRLIDGILAQIPRCRLNGSREHRLPGSLNISFEGIEGESLLLLLDMKGICASSGSACTSGSLDPSHVLLAIGLPHEIAHGSLRLSLGDENTMEDVEYILEILPPIIERLRSMSPVWEKLMAEQRAQSVG</sequence>
<reference evidence="13 14" key="1">
    <citation type="submission" date="2020-08" db="EMBL/GenBank/DDBJ databases">
        <title>Genome public.</title>
        <authorList>
            <person name="Liu C."/>
            <person name="Sun Q."/>
        </authorList>
    </citation>
    <scope>NUCLEOTIDE SEQUENCE [LARGE SCALE GENOMIC DNA]</scope>
    <source>
        <strain evidence="13 14">BX1</strain>
    </source>
</reference>
<comment type="cofactor">
    <cofactor evidence="1 10 11">
        <name>pyridoxal 5'-phosphate</name>
        <dbReference type="ChEBI" id="CHEBI:597326"/>
    </cofactor>
</comment>
<keyword evidence="14" id="KW-1185">Reference proteome</keyword>
<keyword evidence="10" id="KW-0001">2Fe-2S</keyword>
<keyword evidence="7 10" id="KW-0408">Iron</keyword>
<feature type="domain" description="Aminotransferase class V" evidence="12">
    <location>
        <begin position="6"/>
        <end position="368"/>
    </location>
</feature>
<comment type="caution">
    <text evidence="13">The sequence shown here is derived from an EMBL/GenBank/DDBJ whole genome shotgun (WGS) entry which is preliminary data.</text>
</comment>
<keyword evidence="8 10" id="KW-0411">Iron-sulfur</keyword>
<feature type="binding site" description="via persulfide group" evidence="10">
    <location>
        <position position="328"/>
    </location>
    <ligand>
        <name>[2Fe-2S] cluster</name>
        <dbReference type="ChEBI" id="CHEBI:190135"/>
        <note>ligand shared with IscU</note>
    </ligand>
</feature>
<comment type="pathway">
    <text evidence="10">Cofactor biosynthesis; iron-sulfur cluster biosynthesis.</text>
</comment>
<dbReference type="HAMAP" id="MF_00331">
    <property type="entry name" value="Cys_desulf_IscS"/>
    <property type="match status" value="1"/>
</dbReference>
<dbReference type="InterPro" id="IPR000192">
    <property type="entry name" value="Aminotrans_V_dom"/>
</dbReference>
<accession>A0ABR7NII3</accession>
<dbReference type="PANTHER" id="PTHR11601">
    <property type="entry name" value="CYSTEINE DESULFURYLASE FAMILY MEMBER"/>
    <property type="match status" value="1"/>
</dbReference>
<dbReference type="SUPFAM" id="SSF53383">
    <property type="entry name" value="PLP-dependent transferases"/>
    <property type="match status" value="1"/>
</dbReference>
<evidence type="ECO:0000256" key="6">
    <source>
        <dbReference type="ARBA" id="ARBA00022898"/>
    </source>
</evidence>
<evidence type="ECO:0000256" key="3">
    <source>
        <dbReference type="ARBA" id="ARBA00022490"/>
    </source>
</evidence>
<comment type="catalytic activity">
    <reaction evidence="9 10">
        <text>(sulfur carrier)-H + L-cysteine = (sulfur carrier)-SH + L-alanine</text>
        <dbReference type="Rhea" id="RHEA:43892"/>
        <dbReference type="Rhea" id="RHEA-COMP:14737"/>
        <dbReference type="Rhea" id="RHEA-COMP:14739"/>
        <dbReference type="ChEBI" id="CHEBI:29917"/>
        <dbReference type="ChEBI" id="CHEBI:35235"/>
        <dbReference type="ChEBI" id="CHEBI:57972"/>
        <dbReference type="ChEBI" id="CHEBI:64428"/>
        <dbReference type="EC" id="2.8.1.7"/>
    </reaction>
</comment>
<comment type="function">
    <text evidence="10">Master enzyme that delivers sulfur to a number of partners involved in Fe-S cluster assembly, tRNA modification or cofactor biosynthesis. Catalyzes the removal of elemental sulfur atoms from cysteine to produce alanine. Functions as a sulfur delivery protein for Fe-S cluster synthesis onto IscU, an Fe-S scaffold assembly protein, as well as other S acceptor proteins.</text>
</comment>
<dbReference type="Gene3D" id="1.10.260.50">
    <property type="match status" value="1"/>
</dbReference>
<feature type="modified residue" description="N6-(pyridoxal phosphate)lysine" evidence="10">
    <location>
        <position position="205"/>
    </location>
</feature>
<name>A0ABR7NII3_9FIRM</name>
<evidence type="ECO:0000256" key="7">
    <source>
        <dbReference type="ARBA" id="ARBA00023004"/>
    </source>
</evidence>
<dbReference type="EMBL" id="JACRTB010000009">
    <property type="protein sequence ID" value="MBC8576216.1"/>
    <property type="molecule type" value="Genomic_DNA"/>
</dbReference>
<dbReference type="InterPro" id="IPR016454">
    <property type="entry name" value="Cysteine_dSase"/>
</dbReference>
<evidence type="ECO:0000256" key="4">
    <source>
        <dbReference type="ARBA" id="ARBA00022679"/>
    </source>
</evidence>
<evidence type="ECO:0000256" key="5">
    <source>
        <dbReference type="ARBA" id="ARBA00022723"/>
    </source>
</evidence>
<evidence type="ECO:0000313" key="14">
    <source>
        <dbReference type="Proteomes" id="UP000658131"/>
    </source>
</evidence>
<dbReference type="InterPro" id="IPR020578">
    <property type="entry name" value="Aminotrans_V_PyrdxlP_BS"/>
</dbReference>
<evidence type="ECO:0000259" key="12">
    <source>
        <dbReference type="Pfam" id="PF00266"/>
    </source>
</evidence>
<dbReference type="Pfam" id="PF00266">
    <property type="entry name" value="Aminotran_5"/>
    <property type="match status" value="1"/>
</dbReference>
<evidence type="ECO:0000256" key="10">
    <source>
        <dbReference type="HAMAP-Rule" id="MF_00331"/>
    </source>
</evidence>
<feature type="active site" description="Cysteine persulfide intermediate" evidence="10">
    <location>
        <position position="328"/>
    </location>
</feature>
<dbReference type="InterPro" id="IPR015424">
    <property type="entry name" value="PyrdxlP-dep_Trfase"/>
</dbReference>
<comment type="subunit">
    <text evidence="10">Homodimer. Forms a heterotetramer with IscU, interacts with other sulfur acceptors.</text>
</comment>
<feature type="binding site" evidence="10">
    <location>
        <position position="182"/>
    </location>
    <ligand>
        <name>pyridoxal 5'-phosphate</name>
        <dbReference type="ChEBI" id="CHEBI:597326"/>
    </ligand>
</feature>
<feature type="binding site" evidence="10">
    <location>
        <begin position="73"/>
        <end position="74"/>
    </location>
    <ligand>
        <name>pyridoxal 5'-phosphate</name>
        <dbReference type="ChEBI" id="CHEBI:597326"/>
    </ligand>
</feature>
<organism evidence="13 14">
    <name type="scientific">Yanshouia hominis</name>
    <dbReference type="NCBI Taxonomy" id="2763673"/>
    <lineage>
        <taxon>Bacteria</taxon>
        <taxon>Bacillati</taxon>
        <taxon>Bacillota</taxon>
        <taxon>Clostridia</taxon>
        <taxon>Eubacteriales</taxon>
        <taxon>Oscillospiraceae</taxon>
        <taxon>Yanshouia</taxon>
    </lineage>
</organism>
<dbReference type="InterPro" id="IPR010240">
    <property type="entry name" value="Cys_deSase_IscS"/>
</dbReference>
<keyword evidence="3 10" id="KW-0963">Cytoplasm</keyword>
<evidence type="ECO:0000256" key="1">
    <source>
        <dbReference type="ARBA" id="ARBA00001933"/>
    </source>
</evidence>
<dbReference type="PROSITE" id="PS00595">
    <property type="entry name" value="AA_TRANSFER_CLASS_5"/>
    <property type="match status" value="1"/>
</dbReference>
<comment type="subcellular location">
    <subcellularLocation>
        <location evidence="10">Cytoplasm</location>
    </subcellularLocation>
</comment>
<keyword evidence="5 10" id="KW-0479">Metal-binding</keyword>
<dbReference type="Gene3D" id="3.90.1150.10">
    <property type="entry name" value="Aspartate Aminotransferase, domain 1"/>
    <property type="match status" value="1"/>
</dbReference>
<dbReference type="PANTHER" id="PTHR11601:SF34">
    <property type="entry name" value="CYSTEINE DESULFURASE"/>
    <property type="match status" value="1"/>
</dbReference>
<evidence type="ECO:0000256" key="9">
    <source>
        <dbReference type="ARBA" id="ARBA00050776"/>
    </source>
</evidence>
<keyword evidence="4 10" id="KW-0808">Transferase</keyword>
<proteinExistence type="inferred from homology"/>
<feature type="binding site" evidence="10">
    <location>
        <begin position="202"/>
        <end position="204"/>
    </location>
    <ligand>
        <name>pyridoxal 5'-phosphate</name>
        <dbReference type="ChEBI" id="CHEBI:597326"/>
    </ligand>
</feature>
<keyword evidence="6 10" id="KW-0663">Pyridoxal phosphate</keyword>